<gene>
    <name evidence="1" type="ORF">IX84_18405</name>
</gene>
<name>A0A098S4P1_9BACT</name>
<protein>
    <recommendedName>
        <fullName evidence="3">DUF4143 domain-containing protein</fullName>
    </recommendedName>
</protein>
<reference evidence="1 2" key="1">
    <citation type="journal article" date="2014" name="Int. J. Syst. Evol. Microbiol.">
        <title>Phaeodactylibacter xiamenensis gen. nov., sp. nov., a member of the family Saprospiraceae isolated from the marine alga Phaeodactylum tricornutum.</title>
        <authorList>
            <person name="Chen Z.Jr."/>
            <person name="Lei X."/>
            <person name="Lai Q."/>
            <person name="Li Y."/>
            <person name="Zhang B."/>
            <person name="Zhang J."/>
            <person name="Zhang H."/>
            <person name="Yang L."/>
            <person name="Zheng W."/>
            <person name="Tian Y."/>
            <person name="Yu Z."/>
            <person name="Xu H.Jr."/>
            <person name="Zheng T."/>
        </authorList>
    </citation>
    <scope>NUCLEOTIDE SEQUENCE [LARGE SCALE GENOMIC DNA]</scope>
    <source>
        <strain evidence="1 2">KD52</strain>
    </source>
</reference>
<dbReference type="EMBL" id="JPOS01000039">
    <property type="protein sequence ID" value="KGE87001.1"/>
    <property type="molecule type" value="Genomic_DNA"/>
</dbReference>
<evidence type="ECO:0000313" key="1">
    <source>
        <dbReference type="EMBL" id="KGE87001.1"/>
    </source>
</evidence>
<keyword evidence="2" id="KW-1185">Reference proteome</keyword>
<proteinExistence type="predicted"/>
<evidence type="ECO:0008006" key="3">
    <source>
        <dbReference type="Google" id="ProtNLM"/>
    </source>
</evidence>
<dbReference type="AlphaFoldDB" id="A0A098S4P1"/>
<evidence type="ECO:0000313" key="2">
    <source>
        <dbReference type="Proteomes" id="UP000029736"/>
    </source>
</evidence>
<sequence length="72" mass="8794">MDLLYERSDEARLYEIKAATRFRPEMTKPLEKVASYWDRPTRTTLIYQGEEERLAGKTMLRNWQDLKWRRKG</sequence>
<comment type="caution">
    <text evidence="1">The sequence shown here is derived from an EMBL/GenBank/DDBJ whole genome shotgun (WGS) entry which is preliminary data.</text>
</comment>
<organism evidence="1 2">
    <name type="scientific">Phaeodactylibacter xiamenensis</name>
    <dbReference type="NCBI Taxonomy" id="1524460"/>
    <lineage>
        <taxon>Bacteria</taxon>
        <taxon>Pseudomonadati</taxon>
        <taxon>Bacteroidota</taxon>
        <taxon>Saprospiria</taxon>
        <taxon>Saprospirales</taxon>
        <taxon>Haliscomenobacteraceae</taxon>
        <taxon>Phaeodactylibacter</taxon>
    </lineage>
</organism>
<dbReference type="Proteomes" id="UP000029736">
    <property type="component" value="Unassembled WGS sequence"/>
</dbReference>
<accession>A0A098S4P1</accession>